<protein>
    <submittedName>
        <fullName evidence="1">Uncharacterized protein</fullName>
    </submittedName>
</protein>
<gene>
    <name evidence="1" type="ORF">ACFQO7_28185</name>
</gene>
<dbReference type="RefSeq" id="WP_376809206.1">
    <property type="nucleotide sequence ID" value="NZ_JBHTAC010000038.1"/>
</dbReference>
<organism evidence="1 2">
    <name type="scientific">Catellatospora aurea</name>
    <dbReference type="NCBI Taxonomy" id="1337874"/>
    <lineage>
        <taxon>Bacteria</taxon>
        <taxon>Bacillati</taxon>
        <taxon>Actinomycetota</taxon>
        <taxon>Actinomycetes</taxon>
        <taxon>Micromonosporales</taxon>
        <taxon>Micromonosporaceae</taxon>
        <taxon>Catellatospora</taxon>
    </lineage>
</organism>
<dbReference type="EMBL" id="JBHTAC010000038">
    <property type="protein sequence ID" value="MFC7246374.1"/>
    <property type="molecule type" value="Genomic_DNA"/>
</dbReference>
<keyword evidence="2" id="KW-1185">Reference proteome</keyword>
<comment type="caution">
    <text evidence="1">The sequence shown here is derived from an EMBL/GenBank/DDBJ whole genome shotgun (WGS) entry which is preliminary data.</text>
</comment>
<sequence length="187" mass="20558">MSTPVMVVPHPCQCYHGDKLRRFITVAPVEEVTDYAPFGEERTGAKDKFALLDLPISAEPDAPRKSHVANFGKLTTVGHKYLNVRNRVACLSHMGLGLLAKRLMQFQLRAPSELAQVMGFTHKQWNEAYVMQAWVRANASLKGYSAWMRTPTAIPGINEPAAPDEYVAGAPDLLLELIGKQTAAAGQ</sequence>
<evidence type="ECO:0000313" key="2">
    <source>
        <dbReference type="Proteomes" id="UP001596392"/>
    </source>
</evidence>
<accession>A0ABW2H2H6</accession>
<evidence type="ECO:0000313" key="1">
    <source>
        <dbReference type="EMBL" id="MFC7246374.1"/>
    </source>
</evidence>
<dbReference type="Proteomes" id="UP001596392">
    <property type="component" value="Unassembled WGS sequence"/>
</dbReference>
<reference evidence="2" key="1">
    <citation type="journal article" date="2019" name="Int. J. Syst. Evol. Microbiol.">
        <title>The Global Catalogue of Microorganisms (GCM) 10K type strain sequencing project: providing services to taxonomists for standard genome sequencing and annotation.</title>
        <authorList>
            <consortium name="The Broad Institute Genomics Platform"/>
            <consortium name="The Broad Institute Genome Sequencing Center for Infectious Disease"/>
            <person name="Wu L."/>
            <person name="Ma J."/>
        </authorList>
    </citation>
    <scope>NUCLEOTIDE SEQUENCE [LARGE SCALE GENOMIC DNA]</scope>
    <source>
        <strain evidence="2">CGMCC 1.9106</strain>
    </source>
</reference>
<name>A0ABW2H2H6_9ACTN</name>
<proteinExistence type="predicted"/>